<evidence type="ECO:0000256" key="4">
    <source>
        <dbReference type="ARBA" id="ARBA00022729"/>
    </source>
</evidence>
<evidence type="ECO:0000256" key="1">
    <source>
        <dbReference type="ARBA" id="ARBA00004418"/>
    </source>
</evidence>
<dbReference type="EMBL" id="CP028956">
    <property type="protein sequence ID" value="AWC95983.1"/>
    <property type="molecule type" value="Genomic_DNA"/>
</dbReference>
<dbReference type="InterPro" id="IPR001829">
    <property type="entry name" value="Pili_assmbl_chaperone_bac"/>
</dbReference>
<evidence type="ECO:0000256" key="5">
    <source>
        <dbReference type="ARBA" id="ARBA00022764"/>
    </source>
</evidence>
<dbReference type="InterPro" id="IPR013783">
    <property type="entry name" value="Ig-like_fold"/>
</dbReference>
<dbReference type="Proteomes" id="UP000244682">
    <property type="component" value="Chromosome"/>
</dbReference>
<dbReference type="InterPro" id="IPR036316">
    <property type="entry name" value="Pili_assmbl_chap_C_dom_sf"/>
</dbReference>
<accession>A0AAU8ZS76</accession>
<name>A0AAU8ZS76_MORMO</name>
<dbReference type="Gene3D" id="2.60.40.10">
    <property type="entry name" value="Immunoglobulins"/>
    <property type="match status" value="2"/>
</dbReference>
<comment type="subcellular location">
    <subcellularLocation>
        <location evidence="1">Periplasm</location>
    </subcellularLocation>
</comment>
<organism evidence="9 10">
    <name type="scientific">Morganella morganii</name>
    <name type="common">Proteus morganii</name>
    <dbReference type="NCBI Taxonomy" id="582"/>
    <lineage>
        <taxon>Bacteria</taxon>
        <taxon>Pseudomonadati</taxon>
        <taxon>Pseudomonadota</taxon>
        <taxon>Gammaproteobacteria</taxon>
        <taxon>Enterobacterales</taxon>
        <taxon>Morganellaceae</taxon>
        <taxon>Morganella</taxon>
    </lineage>
</organism>
<dbReference type="Pfam" id="PF00345">
    <property type="entry name" value="PapD_N"/>
    <property type="match status" value="1"/>
</dbReference>
<keyword evidence="6" id="KW-0143">Chaperone</keyword>
<protein>
    <submittedName>
        <fullName evidence="9">Fimbrial assembly protein</fullName>
    </submittedName>
</protein>
<keyword evidence="5" id="KW-0574">Periplasm</keyword>
<keyword evidence="4" id="KW-0732">Signal</keyword>
<proteinExistence type="inferred from homology"/>
<dbReference type="Pfam" id="PF02753">
    <property type="entry name" value="PapD_C"/>
    <property type="match status" value="1"/>
</dbReference>
<dbReference type="InterPro" id="IPR050643">
    <property type="entry name" value="Periplasmic_pilus_chap"/>
</dbReference>
<dbReference type="GO" id="GO:0071555">
    <property type="term" value="P:cell wall organization"/>
    <property type="evidence" value="ECO:0007669"/>
    <property type="project" value="InterPro"/>
</dbReference>
<keyword evidence="3" id="KW-1029">Fimbrium biogenesis</keyword>
<dbReference type="InterPro" id="IPR008962">
    <property type="entry name" value="PapD-like_sf"/>
</dbReference>
<reference evidence="9 10" key="1">
    <citation type="submission" date="2018-04" db="EMBL/GenBank/DDBJ databases">
        <title>Whole genome sequencing of Morganella morganii AR_0133.</title>
        <authorList>
            <person name="Conlan S."/>
            <person name="Thomas P.J."/>
            <person name="Mullikin J."/>
            <person name="Frank K.M."/>
            <person name="Segre J.A."/>
        </authorList>
    </citation>
    <scope>NUCLEOTIDE SEQUENCE [LARGE SCALE GENOMIC DNA]</scope>
    <source>
        <strain evidence="9 10">AR_0133</strain>
    </source>
</reference>
<dbReference type="GO" id="GO:0030288">
    <property type="term" value="C:outer membrane-bounded periplasmic space"/>
    <property type="evidence" value="ECO:0007669"/>
    <property type="project" value="InterPro"/>
</dbReference>
<dbReference type="InterPro" id="IPR016148">
    <property type="entry name" value="Pili_assmbl_chaperone_C"/>
</dbReference>
<dbReference type="PANTHER" id="PTHR30251">
    <property type="entry name" value="PILUS ASSEMBLY CHAPERONE"/>
    <property type="match status" value="1"/>
</dbReference>
<dbReference type="SUPFAM" id="SSF49354">
    <property type="entry name" value="PapD-like"/>
    <property type="match status" value="1"/>
</dbReference>
<dbReference type="PANTHER" id="PTHR30251:SF2">
    <property type="entry name" value="FIMBRIAL CHAPERONE YADV-RELATED"/>
    <property type="match status" value="1"/>
</dbReference>
<dbReference type="InterPro" id="IPR016147">
    <property type="entry name" value="Pili_assmbl_chaperone_N"/>
</dbReference>
<evidence type="ECO:0000256" key="2">
    <source>
        <dbReference type="ARBA" id="ARBA00007399"/>
    </source>
</evidence>
<feature type="domain" description="Pili assembly chaperone N-terminal" evidence="7">
    <location>
        <begin position="14"/>
        <end position="134"/>
    </location>
</feature>
<evidence type="ECO:0000313" key="9">
    <source>
        <dbReference type="EMBL" id="AWC95983.1"/>
    </source>
</evidence>
<evidence type="ECO:0000256" key="6">
    <source>
        <dbReference type="ARBA" id="ARBA00023186"/>
    </source>
</evidence>
<evidence type="ECO:0000313" key="10">
    <source>
        <dbReference type="Proteomes" id="UP000244682"/>
    </source>
</evidence>
<evidence type="ECO:0000259" key="7">
    <source>
        <dbReference type="Pfam" id="PF00345"/>
    </source>
</evidence>
<gene>
    <name evidence="9" type="ORF">AM380_11150</name>
</gene>
<evidence type="ECO:0000256" key="3">
    <source>
        <dbReference type="ARBA" id="ARBA00022558"/>
    </source>
</evidence>
<feature type="domain" description="Pili assembly chaperone C-terminal" evidence="8">
    <location>
        <begin position="157"/>
        <end position="213"/>
    </location>
</feature>
<comment type="similarity">
    <text evidence="2">Belongs to the periplasmic pilus chaperone family.</text>
</comment>
<dbReference type="SUPFAM" id="SSF49584">
    <property type="entry name" value="Periplasmic chaperone C-domain"/>
    <property type="match status" value="1"/>
</dbReference>
<evidence type="ECO:0000259" key="8">
    <source>
        <dbReference type="Pfam" id="PF02753"/>
    </source>
</evidence>
<dbReference type="FunFam" id="2.60.40.10:FF:000458">
    <property type="entry name" value="Molecular chaperone FimC"/>
    <property type="match status" value="1"/>
</dbReference>
<sequence length="218" mass="24140">MLIIPAVVQVAQASVVLESTRVIYDENKKDATITINNPDDQPYLIQSWVGSEDSDAPEDNSFFITTPPLFRLDAEQSNTLRIVYMEDRGKLPKDKQSVFWLNVKAIPSTDPNAKNTLSISINSRIKLFYIPDGLSQDDFDTAFRKLTFTVSGNRLTVKNPTPYYVTMAKLAIGSHEIEKPGMVSPQSEKSFTVPGNTAGKISWNAVNSYGGLTETATQ</sequence>
<dbReference type="AlphaFoldDB" id="A0AAU8ZS76"/>
<dbReference type="PRINTS" id="PR00969">
    <property type="entry name" value="CHAPERONPILI"/>
</dbReference>